<dbReference type="RefSeq" id="XP_040924921.1">
    <property type="nucleotide sequence ID" value="XM_041068987.2"/>
</dbReference>
<dbReference type="PANTHER" id="PTHR44329:SF297">
    <property type="entry name" value="RECEPTOR-INTERACTING SERINE_THREONINE-PROTEIN KINASE 3"/>
    <property type="match status" value="1"/>
</dbReference>
<evidence type="ECO:0000313" key="10">
    <source>
        <dbReference type="RefSeq" id="XP_055370628.1"/>
    </source>
</evidence>
<keyword evidence="8 9" id="KW-0418">Kinase</keyword>
<evidence type="ECO:0000313" key="7">
    <source>
        <dbReference type="Proteomes" id="UP000515150"/>
    </source>
</evidence>
<evidence type="ECO:0000259" key="6">
    <source>
        <dbReference type="PROSITE" id="PS50011"/>
    </source>
</evidence>
<evidence type="ECO:0000313" key="9">
    <source>
        <dbReference type="RefSeq" id="XP_040924921.1"/>
    </source>
</evidence>
<evidence type="ECO:0000256" key="4">
    <source>
        <dbReference type="RuleBase" id="RU000304"/>
    </source>
</evidence>
<dbReference type="InterPro" id="IPR000719">
    <property type="entry name" value="Prot_kinase_dom"/>
</dbReference>
<keyword evidence="7" id="KW-1185">Reference proteome</keyword>
<dbReference type="Proteomes" id="UP000515150">
    <property type="component" value="Chromosome 2"/>
</dbReference>
<keyword evidence="1 3" id="KW-0547">Nucleotide-binding</keyword>
<accession>A0A6P7LHG1</accession>
<gene>
    <name evidence="8 9 10" type="primary">ripk3</name>
</gene>
<dbReference type="InterPro" id="IPR008271">
    <property type="entry name" value="Ser/Thr_kinase_AS"/>
</dbReference>
<feature type="compositionally biased region" description="Basic residues" evidence="5">
    <location>
        <begin position="484"/>
        <end position="494"/>
    </location>
</feature>
<evidence type="ECO:0000313" key="8">
    <source>
        <dbReference type="RefSeq" id="XP_028993690.1"/>
    </source>
</evidence>
<dbReference type="GeneID" id="114847805"/>
<keyword evidence="8 9" id="KW-0808">Transferase</keyword>
<dbReference type="GO" id="GO:0004706">
    <property type="term" value="F:JUN kinase kinase kinase activity"/>
    <property type="evidence" value="ECO:0007669"/>
    <property type="project" value="TreeGrafter"/>
</dbReference>
<dbReference type="GO" id="GO:0005524">
    <property type="term" value="F:ATP binding"/>
    <property type="evidence" value="ECO:0007669"/>
    <property type="project" value="UniProtKB-UniRule"/>
</dbReference>
<dbReference type="RefSeq" id="XP_055370628.1">
    <property type="nucleotide sequence ID" value="XM_055514653.1"/>
</dbReference>
<keyword evidence="8 9" id="KW-0675">Receptor</keyword>
<reference evidence="8 9" key="1">
    <citation type="submission" date="2025-04" db="UniProtKB">
        <authorList>
            <consortium name="RefSeq"/>
        </authorList>
    </citation>
    <scope>IDENTIFICATION</scope>
</reference>
<dbReference type="RefSeq" id="XP_028993690.1">
    <property type="nucleotide sequence ID" value="XM_029137857.3"/>
</dbReference>
<dbReference type="OrthoDB" id="4062651at2759"/>
<evidence type="ECO:0000256" key="1">
    <source>
        <dbReference type="ARBA" id="ARBA00022741"/>
    </source>
</evidence>
<feature type="region of interest" description="Disordered" evidence="5">
    <location>
        <begin position="465"/>
        <end position="494"/>
    </location>
</feature>
<evidence type="ECO:0000256" key="3">
    <source>
        <dbReference type="PROSITE-ProRule" id="PRU10141"/>
    </source>
</evidence>
<protein>
    <submittedName>
        <fullName evidence="8 9">Receptor-interacting serine/threonine-protein kinase 3 isoform X1</fullName>
    </submittedName>
</protein>
<sequence>MALSSSIHPILIEDANLENWKVIGSGGFGQVYKARHHKWCCDVAVKLLHYDDGRSSSLLREVEMMRQGSSPYVIQVLGVFKGRPPSSGPSAQLGLVMEFMERGTLASLQDSLCGAPPWPLAFRLAHQIGLGVNFLHSLTPALLHLDLKPSNVLLDWYLNTKLTDFGLARFSYSVTRASKKDSEEEGGTISYMPPEAFDLSYSPTRASDIYSYGILLWSIVTGKQPYANALSSIVRLRIPQGDRPSLEEIRSQAAGRAGITGLMELMVRCWEAKPDKRPSSFECTTMTEELYKMHKHAINDAVHQVLKKLDQKEEESLAEHVERFHITQTSGVNIKNVPTGRPPIQEMAGSWTSNSRVKDVPSPQRANVCNVDHSGSAAYCEVKPSSVHPIESFPPSHSIRRLHPVKTANASLKQAHLHQYQRQVSSPDSLSSNAPMTGKVNIYFSNVTGLQSGFNNTMTIYTTSPVERKRHPTAPSAVNLPPHPGKRKQQTGGV</sequence>
<dbReference type="PROSITE" id="PS50011">
    <property type="entry name" value="PROTEIN_KINASE_DOM"/>
    <property type="match status" value="1"/>
</dbReference>
<keyword evidence="4" id="KW-0723">Serine/threonine-protein kinase</keyword>
<dbReference type="PROSITE" id="PS00107">
    <property type="entry name" value="PROTEIN_KINASE_ATP"/>
    <property type="match status" value="1"/>
</dbReference>
<feature type="binding site" evidence="3">
    <location>
        <position position="46"/>
    </location>
    <ligand>
        <name>ATP</name>
        <dbReference type="ChEBI" id="CHEBI:30616"/>
    </ligand>
</feature>
<dbReference type="GeneTree" id="ENSGT00940000160206"/>
<dbReference type="InterPro" id="IPR011009">
    <property type="entry name" value="Kinase-like_dom_sf"/>
</dbReference>
<evidence type="ECO:0000256" key="5">
    <source>
        <dbReference type="SAM" id="MobiDB-lite"/>
    </source>
</evidence>
<dbReference type="InterPro" id="IPR017441">
    <property type="entry name" value="Protein_kinase_ATP_BS"/>
</dbReference>
<dbReference type="SMART" id="SM00220">
    <property type="entry name" value="S_TKc"/>
    <property type="match status" value="1"/>
</dbReference>
<dbReference type="CTD" id="11035"/>
<dbReference type="Gene3D" id="1.10.510.10">
    <property type="entry name" value="Transferase(Phosphotransferase) domain 1"/>
    <property type="match status" value="1"/>
</dbReference>
<comment type="similarity">
    <text evidence="4">Belongs to the protein kinase superfamily.</text>
</comment>
<dbReference type="PROSITE" id="PS00108">
    <property type="entry name" value="PROTEIN_KINASE_ST"/>
    <property type="match status" value="1"/>
</dbReference>
<dbReference type="KEGG" id="bspl:114847805"/>
<dbReference type="Pfam" id="PF00069">
    <property type="entry name" value="Pkinase"/>
    <property type="match status" value="1"/>
</dbReference>
<dbReference type="InterPro" id="IPR051681">
    <property type="entry name" value="Ser/Thr_Kinases-Pseudokinases"/>
</dbReference>
<organism evidence="7 8">
    <name type="scientific">Betta splendens</name>
    <name type="common">Siamese fighting fish</name>
    <dbReference type="NCBI Taxonomy" id="158456"/>
    <lineage>
        <taxon>Eukaryota</taxon>
        <taxon>Metazoa</taxon>
        <taxon>Chordata</taxon>
        <taxon>Craniata</taxon>
        <taxon>Vertebrata</taxon>
        <taxon>Euteleostomi</taxon>
        <taxon>Actinopterygii</taxon>
        <taxon>Neopterygii</taxon>
        <taxon>Teleostei</taxon>
        <taxon>Neoteleostei</taxon>
        <taxon>Acanthomorphata</taxon>
        <taxon>Anabantaria</taxon>
        <taxon>Anabantiformes</taxon>
        <taxon>Anabantoidei</taxon>
        <taxon>Osphronemidae</taxon>
        <taxon>Betta</taxon>
    </lineage>
</organism>
<name>A0A6P7LHG1_BETSP</name>
<evidence type="ECO:0000256" key="2">
    <source>
        <dbReference type="ARBA" id="ARBA00022840"/>
    </source>
</evidence>
<dbReference type="AlphaFoldDB" id="A0A6P7LHG1"/>
<dbReference type="PANTHER" id="PTHR44329">
    <property type="entry name" value="SERINE/THREONINE-PROTEIN KINASE TNNI3K-RELATED"/>
    <property type="match status" value="1"/>
</dbReference>
<feature type="domain" description="Protein kinase" evidence="6">
    <location>
        <begin position="17"/>
        <end position="291"/>
    </location>
</feature>
<keyword evidence="2 3" id="KW-0067">ATP-binding</keyword>
<proteinExistence type="inferred from homology"/>
<dbReference type="SUPFAM" id="SSF56112">
    <property type="entry name" value="Protein kinase-like (PK-like)"/>
    <property type="match status" value="1"/>
</dbReference>